<sequence length="267" mass="28725">MDYIDTKHVAAELRSRLKAAFPGVTFSVRKGTGTAAAWITVNWTDGPSTADVEELTRPMQGAQFNGQEDRYESTDNTVTVTVNGRKVTGKPLVDGINTQRHISDDALKAAAELWSEAHEGAEPPTGGMLAACVIDGHVIQENWAPQQMWQIAHDVVLPQRWAAAKKQAAQAARPASASGQDEEATEGLTLRHTDEDGTTVTGTRLGDGAADVLKEHGFRWHRKNQYWYAPGSRNKDAGSEFMAAVAADLAAADLKVTTVRPEPAPAA</sequence>
<dbReference type="EMBL" id="LMWP01000048">
    <property type="protein sequence ID" value="KUN17537.1"/>
    <property type="molecule type" value="Genomic_DNA"/>
</dbReference>
<dbReference type="Pfam" id="PF18847">
    <property type="entry name" value="LPD29"/>
    <property type="match status" value="1"/>
</dbReference>
<proteinExistence type="predicted"/>
<comment type="caution">
    <text evidence="3">The sequence shown here is derived from an EMBL/GenBank/DDBJ whole genome shotgun (WGS) entry which is preliminary data.</text>
</comment>
<gene>
    <name evidence="3" type="ORF">AQJ11_37315</name>
</gene>
<organism evidence="3 4">
    <name type="scientific">Streptomyces corchorusii</name>
    <name type="common">Streptomyces chibaensis</name>
    <dbReference type="NCBI Taxonomy" id="1903"/>
    <lineage>
        <taxon>Bacteria</taxon>
        <taxon>Bacillati</taxon>
        <taxon>Actinomycetota</taxon>
        <taxon>Actinomycetes</taxon>
        <taxon>Kitasatosporales</taxon>
        <taxon>Streptomycetaceae</taxon>
        <taxon>Streptomyces</taxon>
    </lineage>
</organism>
<evidence type="ECO:0000313" key="3">
    <source>
        <dbReference type="EMBL" id="KUN17537.1"/>
    </source>
</evidence>
<dbReference type="Proteomes" id="UP000053398">
    <property type="component" value="Unassembled WGS sequence"/>
</dbReference>
<dbReference type="InterPro" id="IPR041311">
    <property type="entry name" value="LPD29"/>
</dbReference>
<protein>
    <recommendedName>
        <fullName evidence="2">Large polyvalent protein associated domain-containing protein</fullName>
    </recommendedName>
</protein>
<reference evidence="3 4" key="1">
    <citation type="submission" date="2015-10" db="EMBL/GenBank/DDBJ databases">
        <title>Draft genome sequence of Streptomyces corchorusii DSM 40340, type strain for the species Streptomyces corchorusii.</title>
        <authorList>
            <person name="Ruckert C."/>
            <person name="Winkler A."/>
            <person name="Kalinowski J."/>
            <person name="Kampfer P."/>
            <person name="Glaeser S."/>
        </authorList>
    </citation>
    <scope>NUCLEOTIDE SEQUENCE [LARGE SCALE GENOMIC DNA]</scope>
    <source>
        <strain evidence="3 4">DSM 40340</strain>
    </source>
</reference>
<feature type="compositionally biased region" description="Low complexity" evidence="1">
    <location>
        <begin position="167"/>
        <end position="178"/>
    </location>
</feature>
<evidence type="ECO:0000256" key="1">
    <source>
        <dbReference type="SAM" id="MobiDB-lite"/>
    </source>
</evidence>
<name>A0A101PTQ2_STRCK</name>
<evidence type="ECO:0000259" key="2">
    <source>
        <dbReference type="Pfam" id="PF18847"/>
    </source>
</evidence>
<dbReference type="RefSeq" id="WP_059266237.1">
    <property type="nucleotide sequence ID" value="NZ_KQ948370.1"/>
</dbReference>
<keyword evidence="4" id="KW-1185">Reference proteome</keyword>
<feature type="region of interest" description="Disordered" evidence="1">
    <location>
        <begin position="167"/>
        <end position="205"/>
    </location>
</feature>
<feature type="domain" description="Large polyvalent protein associated" evidence="2">
    <location>
        <begin position="4"/>
        <end position="102"/>
    </location>
</feature>
<dbReference type="AlphaFoldDB" id="A0A101PTQ2"/>
<accession>A0A101PTQ2</accession>
<evidence type="ECO:0000313" key="4">
    <source>
        <dbReference type="Proteomes" id="UP000053398"/>
    </source>
</evidence>